<evidence type="ECO:0000313" key="3">
    <source>
        <dbReference type="Proteomes" id="UP001321450"/>
    </source>
</evidence>
<keyword evidence="3" id="KW-1185">Reference proteome</keyword>
<protein>
    <submittedName>
        <fullName evidence="2">Uncharacterized protein</fullName>
    </submittedName>
</protein>
<keyword evidence="1" id="KW-0812">Transmembrane</keyword>
<keyword evidence="1" id="KW-0472">Membrane</keyword>
<sequence length="51" mass="6014">MDDGEERLWDIELKLESINGELRLHRWMLAFILAANMAIFWMLIKMALAHG</sequence>
<evidence type="ECO:0000256" key="1">
    <source>
        <dbReference type="SAM" id="Phobius"/>
    </source>
</evidence>
<organism evidence="2 3">
    <name type="scientific">Methylomarinovum tepidoasis</name>
    <dbReference type="NCBI Taxonomy" id="2840183"/>
    <lineage>
        <taxon>Bacteria</taxon>
        <taxon>Pseudomonadati</taxon>
        <taxon>Pseudomonadota</taxon>
        <taxon>Gammaproteobacteria</taxon>
        <taxon>Methylococcales</taxon>
        <taxon>Methylothermaceae</taxon>
        <taxon>Methylomarinovum</taxon>
    </lineage>
</organism>
<dbReference type="AlphaFoldDB" id="A0AAU9CJE1"/>
<feature type="transmembrane region" description="Helical" evidence="1">
    <location>
        <begin position="24"/>
        <end position="44"/>
    </location>
</feature>
<accession>A0AAU9CJE1</accession>
<dbReference type="RefSeq" id="WP_286291863.1">
    <property type="nucleotide sequence ID" value="NZ_AP024718.1"/>
</dbReference>
<dbReference type="Proteomes" id="UP001321450">
    <property type="component" value="Chromosome"/>
</dbReference>
<evidence type="ECO:0000313" key="2">
    <source>
        <dbReference type="EMBL" id="BCX89511.1"/>
    </source>
</evidence>
<gene>
    <name evidence="2" type="ORF">MIN45_P1884</name>
</gene>
<keyword evidence="1" id="KW-1133">Transmembrane helix</keyword>
<dbReference type="EMBL" id="AP024718">
    <property type="protein sequence ID" value="BCX89511.1"/>
    <property type="molecule type" value="Genomic_DNA"/>
</dbReference>
<name>A0AAU9CJE1_9GAMM</name>
<dbReference type="KEGG" id="meiy:MIN45_P1884"/>
<reference evidence="3" key="1">
    <citation type="journal article" date="2024" name="Int. J. Syst. Evol. Microbiol.">
        <title>Methylomarinovum tepidoasis sp. nov., a moderately thermophilic methanotroph of the family Methylothermaceae isolated from a deep-sea hydrothermal field.</title>
        <authorList>
            <person name="Hirayama H."/>
            <person name="Takaki Y."/>
            <person name="Abe M."/>
            <person name="Miyazaki M."/>
            <person name="Uematsu K."/>
            <person name="Matsui Y."/>
            <person name="Takai K."/>
        </authorList>
    </citation>
    <scope>NUCLEOTIDE SEQUENCE [LARGE SCALE GENOMIC DNA]</scope>
    <source>
        <strain evidence="3">IN45</strain>
    </source>
</reference>
<proteinExistence type="predicted"/>